<feature type="domain" description="Nudix hydrolase" evidence="1">
    <location>
        <begin position="5"/>
        <end position="142"/>
    </location>
</feature>
<dbReference type="Gene3D" id="3.90.79.10">
    <property type="entry name" value="Nucleoside Triphosphate Pyrophosphohydrolase"/>
    <property type="match status" value="1"/>
</dbReference>
<proteinExistence type="predicted"/>
<dbReference type="InterPro" id="IPR036388">
    <property type="entry name" value="WH-like_DNA-bd_sf"/>
</dbReference>
<dbReference type="InterPro" id="IPR054105">
    <property type="entry name" value="WHD_NrtR"/>
</dbReference>
<organism evidence="2 3">
    <name type="scientific">Candidatus Yanofskybacteria bacterium RIFCSPHIGHO2_02_FULL_39_10</name>
    <dbReference type="NCBI Taxonomy" id="1802674"/>
    <lineage>
        <taxon>Bacteria</taxon>
        <taxon>Candidatus Yanofskyibacteriota</taxon>
    </lineage>
</organism>
<dbReference type="InterPro" id="IPR036390">
    <property type="entry name" value="WH_DNA-bd_sf"/>
</dbReference>
<dbReference type="Pfam" id="PF21906">
    <property type="entry name" value="WHD_NrtR"/>
    <property type="match status" value="1"/>
</dbReference>
<dbReference type="PANTHER" id="PTHR43736:SF4">
    <property type="entry name" value="SLR1690 PROTEIN"/>
    <property type="match status" value="1"/>
</dbReference>
<dbReference type="EMBL" id="MGJO01000024">
    <property type="protein sequence ID" value="OGN09348.1"/>
    <property type="molecule type" value="Genomic_DNA"/>
</dbReference>
<dbReference type="InterPro" id="IPR015797">
    <property type="entry name" value="NUDIX_hydrolase-like_dom_sf"/>
</dbReference>
<dbReference type="PANTHER" id="PTHR43736">
    <property type="entry name" value="ADP-RIBOSE PYROPHOSPHATASE"/>
    <property type="match status" value="1"/>
</dbReference>
<sequence>MKYLYQSVTTDIVIFTIEDDQLKVLLIKRTNEPFKNQWALPGGFLFENEEPAKAAARVLQDKAGIKSDMGVYLEQLYTFGGSGRDPRGKIITISYFALTPKDKIKIVASPKIQTPTFRSIKKLPDMAFDHNRIITYALQRLQSKLEYTNVVYSLLPQYFTFNQLQKTYEIILNKKLDKRNFRKKFMLLGLIKPTKKILKGERQRPAKLYAFKSRKPVELKKFF</sequence>
<dbReference type="SUPFAM" id="SSF46785">
    <property type="entry name" value="Winged helix' DNA-binding domain"/>
    <property type="match status" value="1"/>
</dbReference>
<dbReference type="CDD" id="cd18873">
    <property type="entry name" value="NUDIX_NadM_like"/>
    <property type="match status" value="1"/>
</dbReference>
<evidence type="ECO:0000259" key="1">
    <source>
        <dbReference type="PROSITE" id="PS51462"/>
    </source>
</evidence>
<dbReference type="PROSITE" id="PS51462">
    <property type="entry name" value="NUDIX"/>
    <property type="match status" value="1"/>
</dbReference>
<accession>A0A1F8F9U7</accession>
<dbReference type="SUPFAM" id="SSF55811">
    <property type="entry name" value="Nudix"/>
    <property type="match status" value="1"/>
</dbReference>
<gene>
    <name evidence="2" type="ORF">A3C61_00690</name>
</gene>
<comment type="caution">
    <text evidence="2">The sequence shown here is derived from an EMBL/GenBank/DDBJ whole genome shotgun (WGS) entry which is preliminary data.</text>
</comment>
<dbReference type="Pfam" id="PF00293">
    <property type="entry name" value="NUDIX"/>
    <property type="match status" value="1"/>
</dbReference>
<evidence type="ECO:0000313" key="3">
    <source>
        <dbReference type="Proteomes" id="UP000178908"/>
    </source>
</evidence>
<dbReference type="Proteomes" id="UP000178908">
    <property type="component" value="Unassembled WGS sequence"/>
</dbReference>
<dbReference type="AlphaFoldDB" id="A0A1F8F9U7"/>
<dbReference type="InterPro" id="IPR000086">
    <property type="entry name" value="NUDIX_hydrolase_dom"/>
</dbReference>
<dbReference type="Gene3D" id="1.10.10.10">
    <property type="entry name" value="Winged helix-like DNA-binding domain superfamily/Winged helix DNA-binding domain"/>
    <property type="match status" value="1"/>
</dbReference>
<reference evidence="2 3" key="1">
    <citation type="journal article" date="2016" name="Nat. Commun.">
        <title>Thousands of microbial genomes shed light on interconnected biogeochemical processes in an aquifer system.</title>
        <authorList>
            <person name="Anantharaman K."/>
            <person name="Brown C.T."/>
            <person name="Hug L.A."/>
            <person name="Sharon I."/>
            <person name="Castelle C.J."/>
            <person name="Probst A.J."/>
            <person name="Thomas B.C."/>
            <person name="Singh A."/>
            <person name="Wilkins M.J."/>
            <person name="Karaoz U."/>
            <person name="Brodie E.L."/>
            <person name="Williams K.H."/>
            <person name="Hubbard S.S."/>
            <person name="Banfield J.F."/>
        </authorList>
    </citation>
    <scope>NUCLEOTIDE SEQUENCE [LARGE SCALE GENOMIC DNA]</scope>
</reference>
<protein>
    <recommendedName>
        <fullName evidence="1">Nudix hydrolase domain-containing protein</fullName>
    </recommendedName>
</protein>
<name>A0A1F8F9U7_9BACT</name>
<evidence type="ECO:0000313" key="2">
    <source>
        <dbReference type="EMBL" id="OGN09348.1"/>
    </source>
</evidence>